<organism evidence="2 3">
    <name type="scientific">Bombardia bombarda</name>
    <dbReference type="NCBI Taxonomy" id="252184"/>
    <lineage>
        <taxon>Eukaryota</taxon>
        <taxon>Fungi</taxon>
        <taxon>Dikarya</taxon>
        <taxon>Ascomycota</taxon>
        <taxon>Pezizomycotina</taxon>
        <taxon>Sordariomycetes</taxon>
        <taxon>Sordariomycetidae</taxon>
        <taxon>Sordariales</taxon>
        <taxon>Lasiosphaeriaceae</taxon>
        <taxon>Bombardia</taxon>
    </lineage>
</organism>
<dbReference type="Proteomes" id="UP001174934">
    <property type="component" value="Unassembled WGS sequence"/>
</dbReference>
<keyword evidence="1" id="KW-0812">Transmembrane</keyword>
<sequence>MGWPLVRGCVPADWALDWSPFDPILQSPCCHGIYLLCGPSPTPSYVLDECSTVTQPSLCAEFVIGRRAVVHRRPSSTKGTALDTPAGLFKRKKRINGCLIALATPLFFLQFLFLFGIHTAPCWSAAAFTLVLWFLRQTLLPCFTSLLRLHCHQ</sequence>
<accession>A0AA39WU47</accession>
<evidence type="ECO:0000256" key="1">
    <source>
        <dbReference type="SAM" id="Phobius"/>
    </source>
</evidence>
<keyword evidence="1" id="KW-1133">Transmembrane helix</keyword>
<name>A0AA39WU47_9PEZI</name>
<dbReference type="AlphaFoldDB" id="A0AA39WU47"/>
<evidence type="ECO:0000313" key="3">
    <source>
        <dbReference type="Proteomes" id="UP001174934"/>
    </source>
</evidence>
<feature type="transmembrane region" description="Helical" evidence="1">
    <location>
        <begin position="98"/>
        <end position="117"/>
    </location>
</feature>
<keyword evidence="3" id="KW-1185">Reference proteome</keyword>
<gene>
    <name evidence="2" type="ORF">B0T17DRAFT_299219</name>
</gene>
<evidence type="ECO:0000313" key="2">
    <source>
        <dbReference type="EMBL" id="KAK0621658.1"/>
    </source>
</evidence>
<proteinExistence type="predicted"/>
<protein>
    <submittedName>
        <fullName evidence="2">Uncharacterized protein</fullName>
    </submittedName>
</protein>
<feature type="transmembrane region" description="Helical" evidence="1">
    <location>
        <begin position="123"/>
        <end position="147"/>
    </location>
</feature>
<dbReference type="EMBL" id="JAULSR010000004">
    <property type="protein sequence ID" value="KAK0621658.1"/>
    <property type="molecule type" value="Genomic_DNA"/>
</dbReference>
<keyword evidence="1" id="KW-0472">Membrane</keyword>
<reference evidence="2" key="1">
    <citation type="submission" date="2023-06" db="EMBL/GenBank/DDBJ databases">
        <title>Genome-scale phylogeny and comparative genomics of the fungal order Sordariales.</title>
        <authorList>
            <consortium name="Lawrence Berkeley National Laboratory"/>
            <person name="Hensen N."/>
            <person name="Bonometti L."/>
            <person name="Westerberg I."/>
            <person name="Brannstrom I.O."/>
            <person name="Guillou S."/>
            <person name="Cros-Aarteil S."/>
            <person name="Calhoun S."/>
            <person name="Haridas S."/>
            <person name="Kuo A."/>
            <person name="Mondo S."/>
            <person name="Pangilinan J."/>
            <person name="Riley R."/>
            <person name="LaButti K."/>
            <person name="Andreopoulos B."/>
            <person name="Lipzen A."/>
            <person name="Chen C."/>
            <person name="Yanf M."/>
            <person name="Daum C."/>
            <person name="Ng V."/>
            <person name="Clum A."/>
            <person name="Steindorff A."/>
            <person name="Ohm R."/>
            <person name="Martin F."/>
            <person name="Silar P."/>
            <person name="Natvig D."/>
            <person name="Lalanne C."/>
            <person name="Gautier V."/>
            <person name="Ament-velasquez S.L."/>
            <person name="Kruys A."/>
            <person name="Hutchinson M.I."/>
            <person name="Powell A.J."/>
            <person name="Barry K."/>
            <person name="Miller A.N."/>
            <person name="Grigoriev I.V."/>
            <person name="Debuchy R."/>
            <person name="Gladieux P."/>
            <person name="Thoren M.H."/>
            <person name="Johannesson H."/>
        </authorList>
    </citation>
    <scope>NUCLEOTIDE SEQUENCE</scope>
    <source>
        <strain evidence="2">SMH3391-2</strain>
    </source>
</reference>
<comment type="caution">
    <text evidence="2">The sequence shown here is derived from an EMBL/GenBank/DDBJ whole genome shotgun (WGS) entry which is preliminary data.</text>
</comment>